<dbReference type="EMBL" id="PNYA01000007">
    <property type="protein sequence ID" value="PMS20841.1"/>
    <property type="molecule type" value="Genomic_DNA"/>
</dbReference>
<dbReference type="InterPro" id="IPR020846">
    <property type="entry name" value="MFS_dom"/>
</dbReference>
<evidence type="ECO:0000256" key="2">
    <source>
        <dbReference type="ARBA" id="ARBA00022692"/>
    </source>
</evidence>
<evidence type="ECO:0000313" key="8">
    <source>
        <dbReference type="Proteomes" id="UP000235616"/>
    </source>
</evidence>
<feature type="domain" description="Major facilitator superfamily (MFS) profile" evidence="6">
    <location>
        <begin position="24"/>
        <end position="509"/>
    </location>
</feature>
<name>A0A2N7VUM0_9BURK</name>
<dbReference type="RefSeq" id="WP_102645222.1">
    <property type="nucleotide sequence ID" value="NZ_PNYA01000007.1"/>
</dbReference>
<dbReference type="GO" id="GO:0022857">
    <property type="term" value="F:transmembrane transporter activity"/>
    <property type="evidence" value="ECO:0007669"/>
    <property type="project" value="InterPro"/>
</dbReference>
<feature type="transmembrane region" description="Helical" evidence="5">
    <location>
        <begin position="278"/>
        <end position="300"/>
    </location>
</feature>
<feature type="transmembrane region" description="Helical" evidence="5">
    <location>
        <begin position="312"/>
        <end position="331"/>
    </location>
</feature>
<gene>
    <name evidence="7" type="ORF">C0Z18_09915</name>
</gene>
<sequence>MNSSLHDIDVVPPRATRAGEKRLILGAVCLAGLSMPLSFTGPALALPAIAGVLGGSPLALAWVTNAFMLAFGSCLLVAGTLADRYGRKRVFLCGTLAFALSSMLAALAPSLIAVDLARAAQGIGGAAALSAGAAALAQEFEGDARTRAFSLLGTTFGVGLAFGPVVAGALVAHFGWRSVFAMVTVVTTIASGLGAKCMRETRDPLASSVDWLGAATFTCSLALFTYAVLRVPDAGWTSRPVLSLLAASAVAGAAFVIVELRSTRPMLELTLLRYPRFVGVQFLAAAPAYSYVVLLVLLPVRLIGIEGFDSVAAGRMMFALSAPMLVVPLLAARLARTIAPGVIAGLGLLLCACGQLWLAQCAPGQPVGNLLLAMAVIGTGVGLPWGLMDALAVSVVPKERAGMAAGIFNTTRVAGEGIALAVVAALLASLTESNLRGASPRAASDAALAHAANRLAMGDVPAAVAWMHGVASRDLIHFYGLAFHSLLHVLAAVTVLSALLVFGFLGRTAVHEDQERTKSQMSACN</sequence>
<dbReference type="PANTHER" id="PTHR42718">
    <property type="entry name" value="MAJOR FACILITATOR SUPERFAMILY MULTIDRUG TRANSPORTER MFSC"/>
    <property type="match status" value="1"/>
</dbReference>
<dbReference type="PRINTS" id="PR01036">
    <property type="entry name" value="TCRTETB"/>
</dbReference>
<keyword evidence="3 5" id="KW-1133">Transmembrane helix</keyword>
<dbReference type="CDD" id="cd17321">
    <property type="entry name" value="MFS_MMR_MDR_like"/>
    <property type="match status" value="1"/>
</dbReference>
<dbReference type="InterPro" id="IPR005829">
    <property type="entry name" value="Sugar_transporter_CS"/>
</dbReference>
<feature type="transmembrane region" description="Helical" evidence="5">
    <location>
        <begin position="119"/>
        <end position="137"/>
    </location>
</feature>
<accession>A0A2N7VUM0</accession>
<dbReference type="OrthoDB" id="9807274at2"/>
<dbReference type="SUPFAM" id="SSF103473">
    <property type="entry name" value="MFS general substrate transporter"/>
    <property type="match status" value="1"/>
</dbReference>
<dbReference type="Gene3D" id="1.20.1250.20">
    <property type="entry name" value="MFS general substrate transporter like domains"/>
    <property type="match status" value="1"/>
</dbReference>
<proteinExistence type="predicted"/>
<dbReference type="InterPro" id="IPR011701">
    <property type="entry name" value="MFS"/>
</dbReference>
<feature type="transmembrane region" description="Helical" evidence="5">
    <location>
        <begin position="476"/>
        <end position="506"/>
    </location>
</feature>
<feature type="transmembrane region" description="Helical" evidence="5">
    <location>
        <begin position="209"/>
        <end position="229"/>
    </location>
</feature>
<dbReference type="PROSITE" id="PS00216">
    <property type="entry name" value="SUGAR_TRANSPORT_1"/>
    <property type="match status" value="1"/>
</dbReference>
<evidence type="ECO:0000256" key="1">
    <source>
        <dbReference type="ARBA" id="ARBA00004141"/>
    </source>
</evidence>
<feature type="transmembrane region" description="Helical" evidence="5">
    <location>
        <begin position="59"/>
        <end position="78"/>
    </location>
</feature>
<dbReference type="PANTHER" id="PTHR42718:SF49">
    <property type="entry name" value="EXPORT PROTEIN"/>
    <property type="match status" value="1"/>
</dbReference>
<dbReference type="InterPro" id="IPR036259">
    <property type="entry name" value="MFS_trans_sf"/>
</dbReference>
<organism evidence="7 8">
    <name type="scientific">Trinickia dabaoshanensis</name>
    <dbReference type="NCBI Taxonomy" id="564714"/>
    <lineage>
        <taxon>Bacteria</taxon>
        <taxon>Pseudomonadati</taxon>
        <taxon>Pseudomonadota</taxon>
        <taxon>Betaproteobacteria</taxon>
        <taxon>Burkholderiales</taxon>
        <taxon>Burkholderiaceae</taxon>
        <taxon>Trinickia</taxon>
    </lineage>
</organism>
<feature type="transmembrane region" description="Helical" evidence="5">
    <location>
        <begin position="413"/>
        <end position="431"/>
    </location>
</feature>
<keyword evidence="2 5" id="KW-0812">Transmembrane</keyword>
<evidence type="ECO:0000256" key="5">
    <source>
        <dbReference type="SAM" id="Phobius"/>
    </source>
</evidence>
<feature type="transmembrane region" description="Helical" evidence="5">
    <location>
        <begin position="90"/>
        <end position="113"/>
    </location>
</feature>
<feature type="transmembrane region" description="Helical" evidence="5">
    <location>
        <begin position="23"/>
        <end position="53"/>
    </location>
</feature>
<keyword evidence="4 5" id="KW-0472">Membrane</keyword>
<feature type="transmembrane region" description="Helical" evidence="5">
    <location>
        <begin position="149"/>
        <end position="172"/>
    </location>
</feature>
<feature type="transmembrane region" description="Helical" evidence="5">
    <location>
        <begin position="178"/>
        <end position="197"/>
    </location>
</feature>
<keyword evidence="8" id="KW-1185">Reference proteome</keyword>
<dbReference type="Gene3D" id="1.20.1720.10">
    <property type="entry name" value="Multidrug resistance protein D"/>
    <property type="match status" value="1"/>
</dbReference>
<dbReference type="GO" id="GO:0016020">
    <property type="term" value="C:membrane"/>
    <property type="evidence" value="ECO:0007669"/>
    <property type="project" value="UniProtKB-SubCell"/>
</dbReference>
<feature type="transmembrane region" description="Helical" evidence="5">
    <location>
        <begin position="241"/>
        <end position="258"/>
    </location>
</feature>
<protein>
    <submittedName>
        <fullName evidence="7">MFS transporter</fullName>
    </submittedName>
</protein>
<dbReference type="PROSITE" id="PS50850">
    <property type="entry name" value="MFS"/>
    <property type="match status" value="1"/>
</dbReference>
<reference evidence="7 8" key="1">
    <citation type="submission" date="2018-01" db="EMBL/GenBank/DDBJ databases">
        <title>Whole genome analyses suggest that Burkholderia sensu lato contains two further novel genera in the rhizoxinica-symbiotica group Mycetohabitans gen. nov., and Trinickia gen. nov.: implications for the evolution of diazotrophy and nodulation in the Burkholderiaceae.</title>
        <authorList>
            <person name="Estrada-de los Santos P."/>
            <person name="Palmer M."/>
            <person name="Chavez-Ramirez B."/>
            <person name="Beukes C."/>
            <person name="Steenkamp E.T."/>
            <person name="Hirsch A.M."/>
            <person name="Manyaka P."/>
            <person name="Maluk M."/>
            <person name="Lafos M."/>
            <person name="Crook M."/>
            <person name="Gross E."/>
            <person name="Simon M.F."/>
            <person name="Bueno dos Reis Junior F."/>
            <person name="Poole P.S."/>
            <person name="Venter S.N."/>
            <person name="James E.K."/>
        </authorList>
    </citation>
    <scope>NUCLEOTIDE SEQUENCE [LARGE SCALE GENOMIC DNA]</scope>
    <source>
        <strain evidence="7 8">GIMN1.004</strain>
    </source>
</reference>
<dbReference type="AlphaFoldDB" id="A0A2N7VUM0"/>
<dbReference type="Pfam" id="PF07690">
    <property type="entry name" value="MFS_1"/>
    <property type="match status" value="1"/>
</dbReference>
<comment type="caution">
    <text evidence="7">The sequence shown here is derived from an EMBL/GenBank/DDBJ whole genome shotgun (WGS) entry which is preliminary data.</text>
</comment>
<evidence type="ECO:0000256" key="3">
    <source>
        <dbReference type="ARBA" id="ARBA00022989"/>
    </source>
</evidence>
<feature type="transmembrane region" description="Helical" evidence="5">
    <location>
        <begin position="370"/>
        <end position="392"/>
    </location>
</feature>
<comment type="subcellular location">
    <subcellularLocation>
        <location evidence="1">Membrane</location>
        <topology evidence="1">Multi-pass membrane protein</topology>
    </subcellularLocation>
</comment>
<evidence type="ECO:0000256" key="4">
    <source>
        <dbReference type="ARBA" id="ARBA00023136"/>
    </source>
</evidence>
<evidence type="ECO:0000313" key="7">
    <source>
        <dbReference type="EMBL" id="PMS20841.1"/>
    </source>
</evidence>
<evidence type="ECO:0000259" key="6">
    <source>
        <dbReference type="PROSITE" id="PS50850"/>
    </source>
</evidence>
<feature type="transmembrane region" description="Helical" evidence="5">
    <location>
        <begin position="338"/>
        <end position="358"/>
    </location>
</feature>
<dbReference type="Proteomes" id="UP000235616">
    <property type="component" value="Unassembled WGS sequence"/>
</dbReference>